<evidence type="ECO:0000256" key="3">
    <source>
        <dbReference type="ARBA" id="ARBA00023098"/>
    </source>
</evidence>
<dbReference type="PANTHER" id="PTHR14226">
    <property type="entry name" value="NEUROPATHY TARGET ESTERASE/SWISS CHEESE D.MELANOGASTER"/>
    <property type="match status" value="1"/>
</dbReference>
<evidence type="ECO:0000313" key="6">
    <source>
        <dbReference type="EMBL" id="QNR26069.1"/>
    </source>
</evidence>
<evidence type="ECO:0000313" key="7">
    <source>
        <dbReference type="Proteomes" id="UP000516305"/>
    </source>
</evidence>
<feature type="domain" description="PNPLA" evidence="5">
    <location>
        <begin position="8"/>
        <end position="171"/>
    </location>
</feature>
<dbReference type="Proteomes" id="UP000516305">
    <property type="component" value="Chromosome"/>
</dbReference>
<keyword evidence="3 4" id="KW-0443">Lipid metabolism</keyword>
<gene>
    <name evidence="6" type="ORF">H4K34_13580</name>
</gene>
<dbReference type="Gene3D" id="3.40.1090.10">
    <property type="entry name" value="Cytosolic phospholipase A2 catalytic domain"/>
    <property type="match status" value="2"/>
</dbReference>
<dbReference type="GO" id="GO:0016042">
    <property type="term" value="P:lipid catabolic process"/>
    <property type="evidence" value="ECO:0007669"/>
    <property type="project" value="UniProtKB-UniRule"/>
</dbReference>
<organism evidence="6 7">
    <name type="scientific">Croceimicrobium hydrocarbonivorans</name>
    <dbReference type="NCBI Taxonomy" id="2761580"/>
    <lineage>
        <taxon>Bacteria</taxon>
        <taxon>Pseudomonadati</taxon>
        <taxon>Bacteroidota</taxon>
        <taxon>Flavobacteriia</taxon>
        <taxon>Flavobacteriales</taxon>
        <taxon>Owenweeksiaceae</taxon>
        <taxon>Croceimicrobium</taxon>
    </lineage>
</organism>
<sequence>MENQKVHLVLASGGARGIAHIGVIERLEAAGNEIVEVAGCSMGAVVGGLYAAGKLKEYTEWLLELQRTDVFRQMDFTLARHGFVKGEKIFSTIMNLIGPQKIENLKVPFTAVATDLKTGEEVVFKKGDLYQAMRASVSIPGIFTPVSYEERKGHLLVDGGVVNPLPLNQIKAPEGHVVVAVDINATGPKPAIMKKDEEDQDRGWLNINLNFFKSNSGNQDPGLMDIISASYEHMQNQLILRDLATYKPEYLIRIPRSTCGVFDFHMAEDLIEVGRKAYDEQIIESNDAQSFAS</sequence>
<proteinExistence type="predicted"/>
<feature type="short sequence motif" description="GXSXG" evidence="4">
    <location>
        <begin position="39"/>
        <end position="43"/>
    </location>
</feature>
<evidence type="ECO:0000259" key="5">
    <source>
        <dbReference type="PROSITE" id="PS51635"/>
    </source>
</evidence>
<accession>A0A7H0VK21</accession>
<reference evidence="6 7" key="1">
    <citation type="submission" date="2020-08" db="EMBL/GenBank/DDBJ databases">
        <title>Croceimicrobium hydrocarbonivorans gen. nov., sp. nov., a novel marine bacterium isolated from a bacterial consortium that degrades polyethylene terephthalate.</title>
        <authorList>
            <person name="Liu R."/>
        </authorList>
    </citation>
    <scope>NUCLEOTIDE SEQUENCE [LARGE SCALE GENOMIC DNA]</scope>
    <source>
        <strain evidence="6 7">A20-9</strain>
    </source>
</reference>
<dbReference type="EMBL" id="CP060139">
    <property type="protein sequence ID" value="QNR26069.1"/>
    <property type="molecule type" value="Genomic_DNA"/>
</dbReference>
<dbReference type="PANTHER" id="PTHR14226:SF76">
    <property type="entry name" value="NTE FAMILY PROTEIN RSSA"/>
    <property type="match status" value="1"/>
</dbReference>
<dbReference type="SUPFAM" id="SSF52151">
    <property type="entry name" value="FabD/lysophospholipase-like"/>
    <property type="match status" value="1"/>
</dbReference>
<dbReference type="AlphaFoldDB" id="A0A7H0VK21"/>
<feature type="active site" description="Proton acceptor" evidence="4">
    <location>
        <position position="158"/>
    </location>
</feature>
<evidence type="ECO:0000256" key="4">
    <source>
        <dbReference type="PROSITE-ProRule" id="PRU01161"/>
    </source>
</evidence>
<feature type="short sequence motif" description="DGA/G" evidence="4">
    <location>
        <begin position="158"/>
        <end position="160"/>
    </location>
</feature>
<keyword evidence="1 4" id="KW-0378">Hydrolase</keyword>
<name>A0A7H0VK21_9FLAO</name>
<dbReference type="InterPro" id="IPR016035">
    <property type="entry name" value="Acyl_Trfase/lysoPLipase"/>
</dbReference>
<dbReference type="GO" id="GO:0016787">
    <property type="term" value="F:hydrolase activity"/>
    <property type="evidence" value="ECO:0007669"/>
    <property type="project" value="UniProtKB-UniRule"/>
</dbReference>
<keyword evidence="2 4" id="KW-0442">Lipid degradation</keyword>
<protein>
    <submittedName>
        <fullName evidence="6">Patatin-like phospholipase family protein</fullName>
    </submittedName>
</protein>
<comment type="caution">
    <text evidence="4">Lacks conserved residue(s) required for the propagation of feature annotation.</text>
</comment>
<dbReference type="PROSITE" id="PS51635">
    <property type="entry name" value="PNPLA"/>
    <property type="match status" value="1"/>
</dbReference>
<dbReference type="InterPro" id="IPR002641">
    <property type="entry name" value="PNPLA_dom"/>
</dbReference>
<feature type="active site" description="Nucleophile" evidence="4">
    <location>
        <position position="41"/>
    </location>
</feature>
<evidence type="ECO:0000256" key="1">
    <source>
        <dbReference type="ARBA" id="ARBA00022801"/>
    </source>
</evidence>
<keyword evidence="7" id="KW-1185">Reference proteome</keyword>
<evidence type="ECO:0000256" key="2">
    <source>
        <dbReference type="ARBA" id="ARBA00022963"/>
    </source>
</evidence>
<dbReference type="Pfam" id="PF01734">
    <property type="entry name" value="Patatin"/>
    <property type="match status" value="1"/>
</dbReference>
<dbReference type="InterPro" id="IPR050301">
    <property type="entry name" value="NTE"/>
</dbReference>
<dbReference type="KEGG" id="chyd:H4K34_13580"/>